<evidence type="ECO:0000313" key="2">
    <source>
        <dbReference type="Proteomes" id="UP001589532"/>
    </source>
</evidence>
<sequence>MVGVQQDGAGRAEGKKACEELAAFLAKTEATAARFVERREERRARAAAAH</sequence>
<gene>
    <name evidence="1" type="ORF">ACFFSA_40370</name>
</gene>
<comment type="caution">
    <text evidence="1">The sequence shown here is derived from an EMBL/GenBank/DDBJ whole genome shotgun (WGS) entry which is preliminary data.</text>
</comment>
<dbReference type="RefSeq" id="WP_344987390.1">
    <property type="nucleotide sequence ID" value="NZ_BAAAXV010000001.1"/>
</dbReference>
<keyword evidence="2" id="KW-1185">Reference proteome</keyword>
<proteinExistence type="predicted"/>
<reference evidence="1 2" key="1">
    <citation type="submission" date="2024-09" db="EMBL/GenBank/DDBJ databases">
        <authorList>
            <person name="Sun Q."/>
            <person name="Mori K."/>
        </authorList>
    </citation>
    <scope>NUCLEOTIDE SEQUENCE [LARGE SCALE GENOMIC DNA]</scope>
    <source>
        <strain evidence="1 2">JCM 3143</strain>
    </source>
</reference>
<organism evidence="1 2">
    <name type="scientific">Nonomuraea helvata</name>
    <dbReference type="NCBI Taxonomy" id="37484"/>
    <lineage>
        <taxon>Bacteria</taxon>
        <taxon>Bacillati</taxon>
        <taxon>Actinomycetota</taxon>
        <taxon>Actinomycetes</taxon>
        <taxon>Streptosporangiales</taxon>
        <taxon>Streptosporangiaceae</taxon>
        <taxon>Nonomuraea</taxon>
    </lineage>
</organism>
<name>A0ABV5SCF8_9ACTN</name>
<protein>
    <submittedName>
        <fullName evidence="1">Uncharacterized protein</fullName>
    </submittedName>
</protein>
<accession>A0ABV5SCF8</accession>
<dbReference type="Proteomes" id="UP001589532">
    <property type="component" value="Unassembled WGS sequence"/>
</dbReference>
<evidence type="ECO:0000313" key="1">
    <source>
        <dbReference type="EMBL" id="MFB9629368.1"/>
    </source>
</evidence>
<dbReference type="EMBL" id="JBHMBW010000056">
    <property type="protein sequence ID" value="MFB9629368.1"/>
    <property type="molecule type" value="Genomic_DNA"/>
</dbReference>